<dbReference type="PROSITE" id="PS51007">
    <property type="entry name" value="CYTC"/>
    <property type="match status" value="1"/>
</dbReference>
<evidence type="ECO:0000313" key="7">
    <source>
        <dbReference type="Proteomes" id="UP001201217"/>
    </source>
</evidence>
<dbReference type="Pfam" id="PF00034">
    <property type="entry name" value="Cytochrom_C"/>
    <property type="match status" value="1"/>
</dbReference>
<feature type="domain" description="Cytochrome c" evidence="5">
    <location>
        <begin position="51"/>
        <end position="136"/>
    </location>
</feature>
<gene>
    <name evidence="6" type="ORF">L1I42_02370</name>
</gene>
<dbReference type="SUPFAM" id="SSF46626">
    <property type="entry name" value="Cytochrome c"/>
    <property type="match status" value="1"/>
</dbReference>
<dbReference type="Proteomes" id="UP001201217">
    <property type="component" value="Unassembled WGS sequence"/>
</dbReference>
<evidence type="ECO:0000256" key="4">
    <source>
        <dbReference type="PROSITE-ProRule" id="PRU00433"/>
    </source>
</evidence>
<keyword evidence="2 4" id="KW-0479">Metal-binding</keyword>
<dbReference type="PANTHER" id="PTHR35008">
    <property type="entry name" value="BLL4482 PROTEIN-RELATED"/>
    <property type="match status" value="1"/>
</dbReference>
<dbReference type="EMBL" id="JAKGTI010000001">
    <property type="protein sequence ID" value="MCF4097330.1"/>
    <property type="molecule type" value="Genomic_DNA"/>
</dbReference>
<evidence type="ECO:0000256" key="2">
    <source>
        <dbReference type="ARBA" id="ARBA00022723"/>
    </source>
</evidence>
<keyword evidence="7" id="KW-1185">Reference proteome</keyword>
<sequence length="142" mass="15390">MRKVVLGFILVALAAAGGWQIYLNMQPAPLPSTPAEKPAPPEGFVLPTLSVTAELGERSFDENCIACHGAYGLGTENGPPLVHRIYEPNHHGDIAFLMAVRNGVQAHHWTYGNMPSIDGLSEQEVANIVTYVRALQKANNIF</sequence>
<dbReference type="PANTHER" id="PTHR35008:SF8">
    <property type="entry name" value="ALCOHOL DEHYDROGENASE CYTOCHROME C SUBUNIT"/>
    <property type="match status" value="1"/>
</dbReference>
<evidence type="ECO:0000259" key="5">
    <source>
        <dbReference type="PROSITE" id="PS51007"/>
    </source>
</evidence>
<name>A0ABS9E377_9HYPH</name>
<keyword evidence="1 4" id="KW-0349">Heme</keyword>
<evidence type="ECO:0000313" key="6">
    <source>
        <dbReference type="EMBL" id="MCF4097330.1"/>
    </source>
</evidence>
<protein>
    <submittedName>
        <fullName evidence="6">Cytochrome c</fullName>
    </submittedName>
</protein>
<comment type="caution">
    <text evidence="6">The sequence shown here is derived from an EMBL/GenBank/DDBJ whole genome shotgun (WGS) entry which is preliminary data.</text>
</comment>
<dbReference type="Gene3D" id="1.10.760.10">
    <property type="entry name" value="Cytochrome c-like domain"/>
    <property type="match status" value="1"/>
</dbReference>
<accession>A0ABS9E377</accession>
<evidence type="ECO:0000256" key="1">
    <source>
        <dbReference type="ARBA" id="ARBA00022617"/>
    </source>
</evidence>
<organism evidence="6 7">
    <name type="scientific">Maritalea mediterranea</name>
    <dbReference type="NCBI Taxonomy" id="2909667"/>
    <lineage>
        <taxon>Bacteria</taxon>
        <taxon>Pseudomonadati</taxon>
        <taxon>Pseudomonadota</taxon>
        <taxon>Alphaproteobacteria</taxon>
        <taxon>Hyphomicrobiales</taxon>
        <taxon>Devosiaceae</taxon>
        <taxon>Maritalea</taxon>
    </lineage>
</organism>
<dbReference type="InterPro" id="IPR051459">
    <property type="entry name" value="Cytochrome_c-type_DH"/>
</dbReference>
<dbReference type="InterPro" id="IPR009056">
    <property type="entry name" value="Cyt_c-like_dom"/>
</dbReference>
<dbReference type="InterPro" id="IPR036909">
    <property type="entry name" value="Cyt_c-like_dom_sf"/>
</dbReference>
<evidence type="ECO:0000256" key="3">
    <source>
        <dbReference type="ARBA" id="ARBA00023004"/>
    </source>
</evidence>
<keyword evidence="3 4" id="KW-0408">Iron</keyword>
<proteinExistence type="predicted"/>
<dbReference type="RefSeq" id="WP_236112899.1">
    <property type="nucleotide sequence ID" value="NZ_JAKGTI010000001.1"/>
</dbReference>
<reference evidence="6 7" key="1">
    <citation type="submission" date="2022-01" db="EMBL/GenBank/DDBJ databases">
        <title>Maritalea mediterranea sp. nov., isolated from marine plastic residues from the Malva-rosa beach (Valencia, Spain).</title>
        <authorList>
            <person name="Vidal-Verdu A."/>
            <person name="Molina-Menor E."/>
            <person name="Pascual J."/>
            <person name="Pereto J."/>
            <person name="Porcar M."/>
        </authorList>
    </citation>
    <scope>NUCLEOTIDE SEQUENCE [LARGE SCALE GENOMIC DNA]</scope>
    <source>
        <strain evidence="6 7">P4.10X</strain>
    </source>
</reference>